<feature type="region of interest" description="Disordered" evidence="1">
    <location>
        <begin position="46"/>
        <end position="96"/>
    </location>
</feature>
<proteinExistence type="predicted"/>
<dbReference type="Gramene" id="OPUNC12G11860.1">
    <property type="protein sequence ID" value="OPUNC12G11860.1"/>
    <property type="gene ID" value="OPUNC12G11860"/>
</dbReference>
<keyword evidence="3" id="KW-1185">Reference proteome</keyword>
<name>A0A0E0MMS1_ORYPU</name>
<sequence length="128" mass="13757">MAGARRRGELGEAEGRELVSTEIRKQSYNYRIRSYTGIISRVAVAGNAGGGRKRAERRPLVKGRSGGDGKLTEGSAPPLASGGRERRRRRASATATVDPLRWRRRHLHVVELRAPSGAAVATARGGAT</sequence>
<organism evidence="2">
    <name type="scientific">Oryza punctata</name>
    <name type="common">Red rice</name>
    <dbReference type="NCBI Taxonomy" id="4537"/>
    <lineage>
        <taxon>Eukaryota</taxon>
        <taxon>Viridiplantae</taxon>
        <taxon>Streptophyta</taxon>
        <taxon>Embryophyta</taxon>
        <taxon>Tracheophyta</taxon>
        <taxon>Spermatophyta</taxon>
        <taxon>Magnoliopsida</taxon>
        <taxon>Liliopsida</taxon>
        <taxon>Poales</taxon>
        <taxon>Poaceae</taxon>
        <taxon>BOP clade</taxon>
        <taxon>Oryzoideae</taxon>
        <taxon>Oryzeae</taxon>
        <taxon>Oryzinae</taxon>
        <taxon>Oryza</taxon>
    </lineage>
</organism>
<dbReference type="Proteomes" id="UP000026962">
    <property type="component" value="Chromosome 12"/>
</dbReference>
<protein>
    <submittedName>
        <fullName evidence="2">Uncharacterized protein</fullName>
    </submittedName>
</protein>
<dbReference type="HOGENOM" id="CLU_1963156_0_0_1"/>
<reference evidence="2" key="2">
    <citation type="submission" date="2018-05" db="EMBL/GenBank/DDBJ databases">
        <title>OpunRS2 (Oryza punctata Reference Sequence Version 2).</title>
        <authorList>
            <person name="Zhang J."/>
            <person name="Kudrna D."/>
            <person name="Lee S."/>
            <person name="Talag J."/>
            <person name="Welchert J."/>
            <person name="Wing R.A."/>
        </authorList>
    </citation>
    <scope>NUCLEOTIDE SEQUENCE [LARGE SCALE GENOMIC DNA]</scope>
</reference>
<dbReference type="EnsemblPlants" id="OPUNC12G11860.1">
    <property type="protein sequence ID" value="OPUNC12G11860.1"/>
    <property type="gene ID" value="OPUNC12G11860"/>
</dbReference>
<evidence type="ECO:0000256" key="1">
    <source>
        <dbReference type="SAM" id="MobiDB-lite"/>
    </source>
</evidence>
<evidence type="ECO:0000313" key="3">
    <source>
        <dbReference type="Proteomes" id="UP000026962"/>
    </source>
</evidence>
<reference evidence="2" key="1">
    <citation type="submission" date="2015-04" db="UniProtKB">
        <authorList>
            <consortium name="EnsemblPlants"/>
        </authorList>
    </citation>
    <scope>IDENTIFICATION</scope>
</reference>
<dbReference type="AlphaFoldDB" id="A0A0E0MMS1"/>
<evidence type="ECO:0000313" key="2">
    <source>
        <dbReference type="EnsemblPlants" id="OPUNC12G11860.1"/>
    </source>
</evidence>
<accession>A0A0E0MMS1</accession>